<gene>
    <name evidence="1" type="ORF">RUN39_v1_1430004</name>
</gene>
<dbReference type="AlphaFoldDB" id="A0A0S4U026"/>
<dbReference type="EMBL" id="LN899819">
    <property type="protein sequence ID" value="CUV15463.1"/>
    <property type="molecule type" value="Genomic_DNA"/>
</dbReference>
<organism evidence="1">
    <name type="scientific">Ralstonia solanacearum</name>
    <name type="common">Pseudomonas solanacearum</name>
    <dbReference type="NCBI Taxonomy" id="305"/>
    <lineage>
        <taxon>Bacteria</taxon>
        <taxon>Pseudomonadati</taxon>
        <taxon>Pseudomonadota</taxon>
        <taxon>Betaproteobacteria</taxon>
        <taxon>Burkholderiales</taxon>
        <taxon>Burkholderiaceae</taxon>
        <taxon>Ralstonia</taxon>
        <taxon>Ralstonia solanacearum species complex</taxon>
    </lineage>
</organism>
<name>A0A0S4U026_RALSL</name>
<protein>
    <submittedName>
        <fullName evidence="1">Uncharacterized protein</fullName>
    </submittedName>
</protein>
<sequence length="78" mass="8846">MIHSTGKRISRTNSNLVMATPLRLSDPGTTQDQPDKQLQFWAAFDGFTTRMGHQTGISCNPRLQWCAPNRTMNNYPVH</sequence>
<reference evidence="1" key="1">
    <citation type="submission" date="2015-10" db="EMBL/GenBank/DDBJ databases">
        <authorList>
            <person name="Gilbert D.G."/>
        </authorList>
    </citation>
    <scope>NUCLEOTIDE SEQUENCE</scope>
    <source>
        <strain evidence="1">Phyl III-seqv23</strain>
    </source>
</reference>
<proteinExistence type="predicted"/>
<evidence type="ECO:0000313" key="1">
    <source>
        <dbReference type="EMBL" id="CUV15463.1"/>
    </source>
</evidence>
<accession>A0A0S4U026</accession>